<dbReference type="Bgee" id="ENSOCUG00000037091">
    <property type="expression patterns" value="Expressed in testis and 12 other cell types or tissues"/>
</dbReference>
<dbReference type="PANTHER" id="PTHR23232">
    <property type="entry name" value="KRAB DOMAIN C2H2 ZINC FINGER"/>
    <property type="match status" value="1"/>
</dbReference>
<keyword evidence="3" id="KW-1185">Reference proteome</keyword>
<dbReference type="SMART" id="SM00349">
    <property type="entry name" value="KRAB"/>
    <property type="match status" value="1"/>
</dbReference>
<feature type="domain" description="KRAB" evidence="1">
    <location>
        <begin position="1"/>
        <end position="53"/>
    </location>
</feature>
<dbReference type="Proteomes" id="UP000001811">
    <property type="component" value="Unplaced"/>
</dbReference>
<reference evidence="2 3" key="1">
    <citation type="journal article" date="2011" name="Nature">
        <title>A high-resolution map of human evolutionary constraint using 29 mammals.</title>
        <authorList>
            <person name="Lindblad-Toh K."/>
            <person name="Garber M."/>
            <person name="Zuk O."/>
            <person name="Lin M.F."/>
            <person name="Parker B.J."/>
            <person name="Washietl S."/>
            <person name="Kheradpour P."/>
            <person name="Ernst J."/>
            <person name="Jordan G."/>
            <person name="Mauceli E."/>
            <person name="Ward L.D."/>
            <person name="Lowe C.B."/>
            <person name="Holloway A.K."/>
            <person name="Clamp M."/>
            <person name="Gnerre S."/>
            <person name="Alfoldi J."/>
            <person name="Beal K."/>
            <person name="Chang J."/>
            <person name="Clawson H."/>
            <person name="Cuff J."/>
            <person name="Di Palma F."/>
            <person name="Fitzgerald S."/>
            <person name="Flicek P."/>
            <person name="Guttman M."/>
            <person name="Hubisz M.J."/>
            <person name="Jaffe D.B."/>
            <person name="Jungreis I."/>
            <person name="Kent W.J."/>
            <person name="Kostka D."/>
            <person name="Lara M."/>
            <person name="Martins A.L."/>
            <person name="Massingham T."/>
            <person name="Moltke I."/>
            <person name="Raney B.J."/>
            <person name="Rasmussen M.D."/>
            <person name="Robinson J."/>
            <person name="Stark A."/>
            <person name="Vilella A.J."/>
            <person name="Wen J."/>
            <person name="Xie X."/>
            <person name="Zody M.C."/>
            <person name="Baldwin J."/>
            <person name="Bloom T."/>
            <person name="Chin C.W."/>
            <person name="Heiman D."/>
            <person name="Nicol R."/>
            <person name="Nusbaum C."/>
            <person name="Young S."/>
            <person name="Wilkinson J."/>
            <person name="Worley K.C."/>
            <person name="Kovar C.L."/>
            <person name="Muzny D.M."/>
            <person name="Gibbs R.A."/>
            <person name="Cree A."/>
            <person name="Dihn H.H."/>
            <person name="Fowler G."/>
            <person name="Jhangiani S."/>
            <person name="Joshi V."/>
            <person name="Lee S."/>
            <person name="Lewis L.R."/>
            <person name="Nazareth L.V."/>
            <person name="Okwuonu G."/>
            <person name="Santibanez J."/>
            <person name="Warren W.C."/>
            <person name="Mardis E.R."/>
            <person name="Weinstock G.M."/>
            <person name="Wilson R.K."/>
            <person name="Delehaunty K."/>
            <person name="Dooling D."/>
            <person name="Fronik C."/>
            <person name="Fulton L."/>
            <person name="Fulton B."/>
            <person name="Graves T."/>
            <person name="Minx P."/>
            <person name="Sodergren E."/>
            <person name="Birney E."/>
            <person name="Margulies E.H."/>
            <person name="Herrero J."/>
            <person name="Green E.D."/>
            <person name="Haussler D."/>
            <person name="Siepel A."/>
            <person name="Goldman N."/>
            <person name="Pollard K.S."/>
            <person name="Pedersen J.S."/>
            <person name="Lander E.S."/>
            <person name="Kellis M."/>
        </authorList>
    </citation>
    <scope>NUCLEOTIDE SEQUENCE [LARGE SCALE GENOMIC DNA]</scope>
    <source>
        <strain evidence="3">Thorbecke</strain>
    </source>
</reference>
<dbReference type="PROSITE" id="PS50805">
    <property type="entry name" value="KRAB"/>
    <property type="match status" value="1"/>
</dbReference>
<dbReference type="AlphaFoldDB" id="A0A5F9DUV4"/>
<dbReference type="InterPro" id="IPR050169">
    <property type="entry name" value="Krueppel_C2H2_ZnF"/>
</dbReference>
<protein>
    <recommendedName>
        <fullName evidence="1">KRAB domain-containing protein</fullName>
    </recommendedName>
</protein>
<dbReference type="GO" id="GO:0006355">
    <property type="term" value="P:regulation of DNA-templated transcription"/>
    <property type="evidence" value="ECO:0007669"/>
    <property type="project" value="InterPro"/>
</dbReference>
<reference evidence="2" key="2">
    <citation type="submission" date="2025-08" db="UniProtKB">
        <authorList>
            <consortium name="Ensembl"/>
        </authorList>
    </citation>
    <scope>IDENTIFICATION</scope>
    <source>
        <strain evidence="2">Thorbecke</strain>
    </source>
</reference>
<organism evidence="2 3">
    <name type="scientific">Oryctolagus cuniculus</name>
    <name type="common">Rabbit</name>
    <dbReference type="NCBI Taxonomy" id="9986"/>
    <lineage>
        <taxon>Eukaryota</taxon>
        <taxon>Metazoa</taxon>
        <taxon>Chordata</taxon>
        <taxon>Craniata</taxon>
        <taxon>Vertebrata</taxon>
        <taxon>Euteleostomi</taxon>
        <taxon>Mammalia</taxon>
        <taxon>Eutheria</taxon>
        <taxon>Euarchontoglires</taxon>
        <taxon>Glires</taxon>
        <taxon>Lagomorpha</taxon>
        <taxon>Leporidae</taxon>
        <taxon>Oryctolagus</taxon>
    </lineage>
</organism>
<evidence type="ECO:0000313" key="2">
    <source>
        <dbReference type="Ensembl" id="ENSOCUP00000049538.1"/>
    </source>
</evidence>
<dbReference type="InParanoid" id="A0A5F9DUV4"/>
<reference evidence="2" key="3">
    <citation type="submission" date="2025-09" db="UniProtKB">
        <authorList>
            <consortium name="Ensembl"/>
        </authorList>
    </citation>
    <scope>IDENTIFICATION</scope>
    <source>
        <strain evidence="2">Thorbecke</strain>
    </source>
</reference>
<dbReference type="InterPro" id="IPR001909">
    <property type="entry name" value="KRAB"/>
</dbReference>
<dbReference type="SUPFAM" id="SSF109640">
    <property type="entry name" value="KRAB domain (Kruppel-associated box)"/>
    <property type="match status" value="1"/>
</dbReference>
<dbReference type="Pfam" id="PF01352">
    <property type="entry name" value="KRAB"/>
    <property type="match status" value="1"/>
</dbReference>
<name>A0A5F9DUV4_RABIT</name>
<dbReference type="GeneTree" id="ENSGT00940000167936"/>
<proteinExistence type="predicted"/>
<evidence type="ECO:0000259" key="1">
    <source>
        <dbReference type="PROSITE" id="PS50805"/>
    </source>
</evidence>
<dbReference type="Ensembl" id="ENSOCUT00000060888.1">
    <property type="protein sequence ID" value="ENSOCUP00000049538.1"/>
    <property type="gene ID" value="ENSOCUG00000037091.1"/>
</dbReference>
<dbReference type="Gene3D" id="6.10.140.140">
    <property type="match status" value="1"/>
</dbReference>
<dbReference type="InterPro" id="IPR036051">
    <property type="entry name" value="KRAB_dom_sf"/>
</dbReference>
<accession>A0A5F9DUV4</accession>
<sequence length="61" mass="7125">MQIKILYRDVMLETYSNLLSLGHCISKPDLILKLEQRAEPWMVEEHPNRMTVEKPSGGRQT</sequence>
<dbReference type="PANTHER" id="PTHR23232:SF148">
    <property type="entry name" value="KRAB DOMAIN-CONTAINING PROTEIN"/>
    <property type="match status" value="1"/>
</dbReference>
<evidence type="ECO:0000313" key="3">
    <source>
        <dbReference type="Proteomes" id="UP000001811"/>
    </source>
</evidence>